<gene>
    <name evidence="2" type="ORF">SAMN05660328_102347</name>
</gene>
<evidence type="ECO:0000313" key="2">
    <source>
        <dbReference type="EMBL" id="SFU52303.1"/>
    </source>
</evidence>
<proteinExistence type="predicted"/>
<keyword evidence="3" id="KW-1185">Reference proteome</keyword>
<protein>
    <submittedName>
        <fullName evidence="2">Uncharacterized protein</fullName>
    </submittedName>
</protein>
<feature type="compositionally biased region" description="Basic and acidic residues" evidence="1">
    <location>
        <begin position="59"/>
        <end position="74"/>
    </location>
</feature>
<organism evidence="2 3">
    <name type="scientific">Streptococcus gallolyticus</name>
    <dbReference type="NCBI Taxonomy" id="315405"/>
    <lineage>
        <taxon>Bacteria</taxon>
        <taxon>Bacillati</taxon>
        <taxon>Bacillota</taxon>
        <taxon>Bacilli</taxon>
        <taxon>Lactobacillales</taxon>
        <taxon>Streptococcaceae</taxon>
        <taxon>Streptococcus</taxon>
    </lineage>
</organism>
<dbReference type="AlphaFoldDB" id="A0A1I7GV33"/>
<accession>A0A1I7GV33</accession>
<sequence length="139" mass="15986">MNQENNVKIVLFFYAQTKKKGHKTMADELELVMDIETLEIFEVISSDDNSKDLTPSEEVGEKVSEEKKSSHDNHYSQPSSLIWKVIKDGVIHELSPRNKHGSHPYHRYVPGKWGCVSQLTQEEALWLTLELAPELMSYV</sequence>
<evidence type="ECO:0000256" key="1">
    <source>
        <dbReference type="SAM" id="MobiDB-lite"/>
    </source>
</evidence>
<dbReference type="Proteomes" id="UP000183629">
    <property type="component" value="Unassembled WGS sequence"/>
</dbReference>
<evidence type="ECO:0000313" key="3">
    <source>
        <dbReference type="Proteomes" id="UP000183629"/>
    </source>
</evidence>
<feature type="region of interest" description="Disordered" evidence="1">
    <location>
        <begin position="48"/>
        <end position="76"/>
    </location>
</feature>
<reference evidence="3" key="1">
    <citation type="submission" date="2016-10" db="EMBL/GenBank/DDBJ databases">
        <authorList>
            <person name="Varghese N."/>
            <person name="Submissions S."/>
        </authorList>
    </citation>
    <scope>NUCLEOTIDE SEQUENCE [LARGE SCALE GENOMIC DNA]</scope>
    <source>
        <strain evidence="3">LMG 15572</strain>
    </source>
</reference>
<name>A0A1I7GV33_9STRE</name>
<dbReference type="EMBL" id="FPBN01000002">
    <property type="protein sequence ID" value="SFU52303.1"/>
    <property type="molecule type" value="Genomic_DNA"/>
</dbReference>